<evidence type="ECO:0000256" key="1">
    <source>
        <dbReference type="ARBA" id="ARBA00022598"/>
    </source>
</evidence>
<dbReference type="PANTHER" id="PTHR36510:SF1">
    <property type="entry name" value="GLUTAMATE--CYSTEINE LIGASE 2-RELATED"/>
    <property type="match status" value="1"/>
</dbReference>
<evidence type="ECO:0000256" key="2">
    <source>
        <dbReference type="ARBA" id="ARBA00022741"/>
    </source>
</evidence>
<evidence type="ECO:0000256" key="3">
    <source>
        <dbReference type="ARBA" id="ARBA00022840"/>
    </source>
</evidence>
<dbReference type="Proteomes" id="UP000199416">
    <property type="component" value="Unassembled WGS sequence"/>
</dbReference>
<organism evidence="7 8">
    <name type="scientific">Geodermatophilus telluris</name>
    <dbReference type="NCBI Taxonomy" id="1190417"/>
    <lineage>
        <taxon>Bacteria</taxon>
        <taxon>Bacillati</taxon>
        <taxon>Actinomycetota</taxon>
        <taxon>Actinomycetes</taxon>
        <taxon>Geodermatophilales</taxon>
        <taxon>Geodermatophilaceae</taxon>
        <taxon>Geodermatophilus</taxon>
    </lineage>
</organism>
<feature type="region of interest" description="Disordered" evidence="6">
    <location>
        <begin position="374"/>
        <end position="401"/>
    </location>
</feature>
<gene>
    <name evidence="7" type="ORF">SAMN05660690_0430</name>
</gene>
<evidence type="ECO:0000256" key="5">
    <source>
        <dbReference type="HAMAP-Rule" id="MF_01609"/>
    </source>
</evidence>
<keyword evidence="1 5" id="KW-0436">Ligase</keyword>
<evidence type="ECO:0000313" key="8">
    <source>
        <dbReference type="Proteomes" id="UP000199416"/>
    </source>
</evidence>
<dbReference type="STRING" id="1190417.SAMN05660690_0430"/>
<keyword evidence="2 5" id="KW-0547">Nucleotide-binding</keyword>
<keyword evidence="8" id="KW-1185">Reference proteome</keyword>
<dbReference type="GO" id="GO:0042398">
    <property type="term" value="P:modified amino acid biosynthetic process"/>
    <property type="evidence" value="ECO:0007669"/>
    <property type="project" value="InterPro"/>
</dbReference>
<dbReference type="RefSeq" id="WP_091362784.1">
    <property type="nucleotide sequence ID" value="NZ_FMZF01000001.1"/>
</dbReference>
<evidence type="ECO:0000256" key="4">
    <source>
        <dbReference type="ARBA" id="ARBA00048819"/>
    </source>
</evidence>
<protein>
    <recommendedName>
        <fullName evidence="5">Putative glutamate--cysteine ligase 2</fullName>
        <ecNumber evidence="5">6.3.2.2</ecNumber>
    </recommendedName>
    <alternativeName>
        <fullName evidence="5">Gamma-glutamylcysteine synthetase 2</fullName>
        <shortName evidence="5">GCS 2</shortName>
        <shortName evidence="5">Gamma-GCS 2</shortName>
    </alternativeName>
</protein>
<comment type="similarity">
    <text evidence="5">Belongs to the glutamate--cysteine ligase type 2 family. YbdK subfamily.</text>
</comment>
<dbReference type="AlphaFoldDB" id="A0A1G6IN28"/>
<dbReference type="HAMAP" id="MF_01609">
    <property type="entry name" value="Glu_cys_ligase_2"/>
    <property type="match status" value="1"/>
</dbReference>
<comment type="function">
    <text evidence="5">ATP-dependent carboxylate-amine ligase which exhibits weak glutamate--cysteine ligase activity.</text>
</comment>
<keyword evidence="3 5" id="KW-0067">ATP-binding</keyword>
<dbReference type="EC" id="6.3.2.2" evidence="5"/>
<evidence type="ECO:0000256" key="6">
    <source>
        <dbReference type="SAM" id="MobiDB-lite"/>
    </source>
</evidence>
<dbReference type="InterPro" id="IPR014746">
    <property type="entry name" value="Gln_synth/guanido_kin_cat_dom"/>
</dbReference>
<accession>A0A1G6IN28</accession>
<dbReference type="NCBIfam" id="TIGR02050">
    <property type="entry name" value="gshA_cyan_rel"/>
    <property type="match status" value="1"/>
</dbReference>
<name>A0A1G6IN28_9ACTN</name>
<dbReference type="PANTHER" id="PTHR36510">
    <property type="entry name" value="GLUTAMATE--CYSTEINE LIGASE 2-RELATED"/>
    <property type="match status" value="1"/>
</dbReference>
<dbReference type="Gene3D" id="3.30.590.20">
    <property type="match status" value="1"/>
</dbReference>
<dbReference type="NCBIfam" id="NF010043">
    <property type="entry name" value="PRK13517.1-3"/>
    <property type="match status" value="1"/>
</dbReference>
<dbReference type="GO" id="GO:0005524">
    <property type="term" value="F:ATP binding"/>
    <property type="evidence" value="ECO:0007669"/>
    <property type="project" value="UniProtKB-KW"/>
</dbReference>
<sequence>MQIPFSSSERSSLGVEWELQLVDRQSRELTAGATEILAEICPEGAEEHPKAKHELLQSTVEVITGVCTTVEEATADLAGTVAEVAAAADRRGLGLLCAGTHPFTDWQTQLISPKERYLQLVERMQWLARRLQIFGVHVHVGVRSPDKAMPIVNALTQYVPHFLALSASSPFWVGCDTGLASARSKVFEGMPTAGLPTQLPDWSGFETYMETLISTGSIESVREVWWDIRPHPGFGTVELRICDGLPTLEEVGVVAAFSQCLVEQFDAQLDRGYTLPTPPSWVLRENKWRAARYGLDADVVVDEKGTVRPVRQAILDLAEDLTPTARRLGCETELAGVEKVLAVGASYQRQRAAALGSGGDLRAVVDGLLAEMRDGLPDTGPATRPDGPVPGPASCAGGHAA</sequence>
<dbReference type="InterPro" id="IPR011793">
    <property type="entry name" value="YbdK"/>
</dbReference>
<dbReference type="SUPFAM" id="SSF55931">
    <property type="entry name" value="Glutamine synthetase/guanido kinase"/>
    <property type="match status" value="1"/>
</dbReference>
<evidence type="ECO:0000313" key="7">
    <source>
        <dbReference type="EMBL" id="SDC07176.1"/>
    </source>
</evidence>
<dbReference type="NCBIfam" id="NF010042">
    <property type="entry name" value="PRK13517.1-2"/>
    <property type="match status" value="1"/>
</dbReference>
<dbReference type="EMBL" id="FMZF01000001">
    <property type="protein sequence ID" value="SDC07176.1"/>
    <property type="molecule type" value="Genomic_DNA"/>
</dbReference>
<proteinExistence type="inferred from homology"/>
<dbReference type="GO" id="GO:0004357">
    <property type="term" value="F:glutamate-cysteine ligase activity"/>
    <property type="evidence" value="ECO:0007669"/>
    <property type="project" value="UniProtKB-EC"/>
</dbReference>
<reference evidence="8" key="1">
    <citation type="submission" date="2016-10" db="EMBL/GenBank/DDBJ databases">
        <authorList>
            <person name="Varghese N."/>
            <person name="Submissions S."/>
        </authorList>
    </citation>
    <scope>NUCLEOTIDE SEQUENCE [LARGE SCALE GENOMIC DNA]</scope>
    <source>
        <strain evidence="8">DSM 45421</strain>
    </source>
</reference>
<dbReference type="InterPro" id="IPR006336">
    <property type="entry name" value="GCS2"/>
</dbReference>
<dbReference type="InterPro" id="IPR050141">
    <property type="entry name" value="GCL_type2/YbdK_subfam"/>
</dbReference>
<dbReference type="OrthoDB" id="9769628at2"/>
<dbReference type="NCBIfam" id="NF010044">
    <property type="entry name" value="PRK13517.1-4"/>
    <property type="match status" value="1"/>
</dbReference>
<dbReference type="Pfam" id="PF04107">
    <property type="entry name" value="GCS2"/>
    <property type="match status" value="1"/>
</dbReference>
<comment type="catalytic activity">
    <reaction evidence="4 5">
        <text>L-cysteine + L-glutamate + ATP = gamma-L-glutamyl-L-cysteine + ADP + phosphate + H(+)</text>
        <dbReference type="Rhea" id="RHEA:13285"/>
        <dbReference type="ChEBI" id="CHEBI:15378"/>
        <dbReference type="ChEBI" id="CHEBI:29985"/>
        <dbReference type="ChEBI" id="CHEBI:30616"/>
        <dbReference type="ChEBI" id="CHEBI:35235"/>
        <dbReference type="ChEBI" id="CHEBI:43474"/>
        <dbReference type="ChEBI" id="CHEBI:58173"/>
        <dbReference type="ChEBI" id="CHEBI:456216"/>
        <dbReference type="EC" id="6.3.2.2"/>
    </reaction>
</comment>